<dbReference type="GO" id="GO:0006457">
    <property type="term" value="P:protein folding"/>
    <property type="evidence" value="ECO:0007669"/>
    <property type="project" value="InterPro"/>
</dbReference>
<dbReference type="GO" id="GO:0016272">
    <property type="term" value="C:prefoldin complex"/>
    <property type="evidence" value="ECO:0007669"/>
    <property type="project" value="InterPro"/>
</dbReference>
<dbReference type="OrthoDB" id="248120at2759"/>
<evidence type="ECO:0000313" key="4">
    <source>
        <dbReference type="Proteomes" id="UP000085678"/>
    </source>
</evidence>
<evidence type="ECO:0000256" key="3">
    <source>
        <dbReference type="SAM" id="Coils"/>
    </source>
</evidence>
<dbReference type="AlphaFoldDB" id="A0A1S3K4Y3"/>
<dbReference type="GO" id="GO:0005737">
    <property type="term" value="C:cytoplasm"/>
    <property type="evidence" value="ECO:0007669"/>
    <property type="project" value="TreeGrafter"/>
</dbReference>
<dbReference type="OMA" id="VQTEFAQ"/>
<organism evidence="4 5">
    <name type="scientific">Lingula anatina</name>
    <name type="common">Brachiopod</name>
    <name type="synonym">Lingula unguis</name>
    <dbReference type="NCBI Taxonomy" id="7574"/>
    <lineage>
        <taxon>Eukaryota</taxon>
        <taxon>Metazoa</taxon>
        <taxon>Spiralia</taxon>
        <taxon>Lophotrochozoa</taxon>
        <taxon>Brachiopoda</taxon>
        <taxon>Linguliformea</taxon>
        <taxon>Lingulata</taxon>
        <taxon>Lingulida</taxon>
        <taxon>Linguloidea</taxon>
        <taxon>Lingulidae</taxon>
        <taxon>Lingula</taxon>
    </lineage>
</organism>
<dbReference type="CDD" id="cd23161">
    <property type="entry name" value="Prefoldin_6"/>
    <property type="match status" value="1"/>
</dbReference>
<keyword evidence="2" id="KW-0143">Chaperone</keyword>
<protein>
    <submittedName>
        <fullName evidence="5">Prefoldin subunit 6</fullName>
    </submittedName>
</protein>
<gene>
    <name evidence="5" type="primary">LOC106178608</name>
</gene>
<dbReference type="Proteomes" id="UP000085678">
    <property type="component" value="Unplaced"/>
</dbReference>
<dbReference type="FunFam" id="1.10.287.370:FF:000003">
    <property type="entry name" value="Prefoldin subunit 6"/>
    <property type="match status" value="1"/>
</dbReference>
<accession>A0A1S3K4Y3</accession>
<evidence type="ECO:0000313" key="5">
    <source>
        <dbReference type="RefSeq" id="XP_013417321.1"/>
    </source>
</evidence>
<reference evidence="5" key="1">
    <citation type="submission" date="2025-08" db="UniProtKB">
        <authorList>
            <consortium name="RefSeq"/>
        </authorList>
    </citation>
    <scope>IDENTIFICATION</scope>
    <source>
        <tissue evidence="5">Gonads</tissue>
    </source>
</reference>
<name>A0A1S3K4Y3_LINAN</name>
<keyword evidence="4" id="KW-1185">Reference proteome</keyword>
<dbReference type="GO" id="GO:0051131">
    <property type="term" value="P:chaperone-mediated protein complex assembly"/>
    <property type="evidence" value="ECO:0007669"/>
    <property type="project" value="TreeGrafter"/>
</dbReference>
<dbReference type="Gene3D" id="1.10.287.370">
    <property type="match status" value="1"/>
</dbReference>
<dbReference type="GeneID" id="106178608"/>
<evidence type="ECO:0000256" key="2">
    <source>
        <dbReference type="ARBA" id="ARBA00023186"/>
    </source>
</evidence>
<dbReference type="PANTHER" id="PTHR21431">
    <property type="entry name" value="PREFOLDIN SUBUNIT 6"/>
    <property type="match status" value="1"/>
</dbReference>
<dbReference type="InParanoid" id="A0A1S3K4Y3"/>
<comment type="similarity">
    <text evidence="1">Belongs to the prefoldin subunit beta family.</text>
</comment>
<dbReference type="InterPro" id="IPR009053">
    <property type="entry name" value="Prefoldin"/>
</dbReference>
<feature type="coiled-coil region" evidence="3">
    <location>
        <begin position="80"/>
        <end position="114"/>
    </location>
</feature>
<dbReference type="STRING" id="7574.A0A1S3K4Y3"/>
<dbReference type="GO" id="GO:0051087">
    <property type="term" value="F:protein-folding chaperone binding"/>
    <property type="evidence" value="ECO:0007669"/>
    <property type="project" value="TreeGrafter"/>
</dbReference>
<proteinExistence type="inferred from homology"/>
<dbReference type="GO" id="GO:0051082">
    <property type="term" value="F:unfolded protein binding"/>
    <property type="evidence" value="ECO:0007669"/>
    <property type="project" value="InterPro"/>
</dbReference>
<sequence length="126" mass="14593">MAEGLQKRLQGELEKYQAVQKDYQKYVSARQQLDAQLNENSLVKEELDRLSDGSNVYKMIGPVLVKQDLGEAKQTVQKRIDYISGEIKRHENTIKDLEKKQETHRDNLNKIQHQFQQAQVKAAARA</sequence>
<dbReference type="FunCoup" id="A0A1S3K4Y3">
    <property type="interactions" value="2020"/>
</dbReference>
<dbReference type="SUPFAM" id="SSF46579">
    <property type="entry name" value="Prefoldin"/>
    <property type="match status" value="1"/>
</dbReference>
<dbReference type="Pfam" id="PF01920">
    <property type="entry name" value="Prefoldin_2"/>
    <property type="match status" value="1"/>
</dbReference>
<dbReference type="PANTHER" id="PTHR21431:SF0">
    <property type="entry name" value="PREFOLDIN SUBUNIT 6"/>
    <property type="match status" value="1"/>
</dbReference>
<keyword evidence="3" id="KW-0175">Coiled coil</keyword>
<dbReference type="RefSeq" id="XP_013417321.1">
    <property type="nucleotide sequence ID" value="XM_013561867.1"/>
</dbReference>
<dbReference type="KEGG" id="lak:106178608"/>
<evidence type="ECO:0000256" key="1">
    <source>
        <dbReference type="ARBA" id="ARBA00008045"/>
    </source>
</evidence>
<dbReference type="InterPro" id="IPR002777">
    <property type="entry name" value="PFD_beta-like"/>
</dbReference>